<feature type="transmembrane region" description="Helical" evidence="8">
    <location>
        <begin position="591"/>
        <end position="614"/>
    </location>
</feature>
<dbReference type="InterPro" id="IPR013525">
    <property type="entry name" value="ABC2_TM"/>
</dbReference>
<sequence>MEEIQSQSDNYRSSSSSASSPVSRVPSSNFFYLRKPGSLRQPISFEDSPDWEETDVDVRMEEGGDSINVATTPASPSLSKLNSCSLPSPPLPESTGVARKVNGAYIAWKDLTVTIKGKRKYSDKVVKSSNGYALPGTMTVIMGPAKSGKTTLLRAIGGRLDRSAKIYGEVFVNGAKSRMPYGSYGFVEKETTLIGSLTVREFLFYSALLQPPGFFFRKKNVVEEAIHAMSLSEYANKLIGGHCYMKGLPNGERRRVSIARELVMRPQILFIDEPLYHLDSVSALLMMVTLKKLASTGYTLVFSINQSSTEVFGLFDRICLLSNGNTLFFGETLACLQHFANAGFPCPIMQSPSDHFLRAVNTDFDRIIAMCKTWQDDQGEFSSVNMDTAVAIRTLKATYKSSADAAAVETMISRLTDKEGPSLKRKGKASNLTRIAVLTWRSLLVMSREWKYYWLRLILYMLLAVCIGTVFSGLGHSLSSVVTRVAAVFVFVSFTSLLSVAGVPALMREVKIYTSEESNYHSGAFVFLLGQLLSSIPFLFLVSISSSLIFYFLVGLRDEFSLLMYFVLNFFMCLLVNEGLILVMASLWRNIFWIVLTLVSAHVLMMLSAGYFRIRNALPGPVWTYPLSYIAFHTYSIQGLLENEYLGSTLAVGEVRNITGYQAIHSAYDISSNTHSKWKNLLVLFLMVLAYRVLALVLLHFRVGMMQCSLLPPLGRTSRVVGIQAGLVSTTPWISDSEQRGFLKTWYHKRPHRTISRFESHFGGYLLEDFDYVIELFSGFTMAFSMIPLLNGERAVVLFFITSVLVSLPFSLLYHGLALSLLTLSALCIEIQAESSNSLHQFKTRPGASSGILLGAITLPAVMLAKMIQLTRAFSSNHTGLEEIETWTMHFWSTSTCCLSVLMLLWNAMHESDVVSQTRFHRLWRLKLGLGCKILYGVVCYSSLATMYPNVVRMALMSSWILCHGLVASKLIQHLLSTFPSCASIGEALLVTAGLVLYFGDMLGCTIAKMLGALSSSELVSFQYMMNRSEISPIIQGLLLGLLLCPVVFKHLHRWECIVNTENSEAKKYFEIRRSMIFFAVLGFISIVVVPSWMMLVHEFDTHPFLWVISFTFSEPVKRLSLCVYWLSLICASILRFYNISRSSKIERILLRKYYHLMAVLMFLPALIFQPRFLNLAFGAALAVFLALEIIRVWRIWPLGEPVHQFMNAFTDHRDSEFLIVSHFSLLLGCALPIWMSSGYNDRPLAPFAGILSLGIGDTMASVVGHKYGVLRWSKTGKKTIEGTAAGITSVLAACSILLPLLASTGYILTERWLSLLLAVTVSGLLEAYTAQLDNAFIPLVFFSLLCL</sequence>
<comment type="caution">
    <text evidence="10">The sequence shown here is derived from an EMBL/GenBank/DDBJ whole genome shotgun (WGS) entry which is preliminary data.</text>
</comment>
<dbReference type="GO" id="GO:0005524">
    <property type="term" value="F:ATP binding"/>
    <property type="evidence" value="ECO:0007669"/>
    <property type="project" value="InterPro"/>
</dbReference>
<evidence type="ECO:0000259" key="9">
    <source>
        <dbReference type="PROSITE" id="PS50893"/>
    </source>
</evidence>
<feature type="transmembrane region" description="Helical" evidence="8">
    <location>
        <begin position="988"/>
        <end position="1011"/>
    </location>
</feature>
<feature type="transmembrane region" description="Helical" evidence="8">
    <location>
        <begin position="560"/>
        <end position="584"/>
    </location>
</feature>
<dbReference type="GO" id="GO:0016887">
    <property type="term" value="F:ATP hydrolysis activity"/>
    <property type="evidence" value="ECO:0007669"/>
    <property type="project" value="InterPro"/>
</dbReference>
<feature type="transmembrane region" description="Helical" evidence="8">
    <location>
        <begin position="1176"/>
        <end position="1197"/>
    </location>
</feature>
<comment type="similarity">
    <text evidence="2">Belongs to the ABC transporter superfamily. ABCG family. Eye pigment precursor importer (TC 3.A.1.204) subfamily.</text>
</comment>
<evidence type="ECO:0000256" key="7">
    <source>
        <dbReference type="SAM" id="MobiDB-lite"/>
    </source>
</evidence>
<gene>
    <name evidence="10" type="primary">ABCG3</name>
    <name evidence="10" type="ORF">SDJN03_19490</name>
</gene>
<dbReference type="InterPro" id="IPR052215">
    <property type="entry name" value="Plant_ABCG"/>
</dbReference>
<dbReference type="FunFam" id="3.40.50.300:FF:000932">
    <property type="entry name" value="ABC transporter G family member 3"/>
    <property type="match status" value="1"/>
</dbReference>
<reference evidence="10 11" key="1">
    <citation type="journal article" date="2021" name="Hortic Res">
        <title>The domestication of Cucurbita argyrosperma as revealed by the genome of its wild relative.</title>
        <authorList>
            <person name="Barrera-Redondo J."/>
            <person name="Sanchez-de la Vega G."/>
            <person name="Aguirre-Liguori J.A."/>
            <person name="Castellanos-Morales G."/>
            <person name="Gutierrez-Guerrero Y.T."/>
            <person name="Aguirre-Dugua X."/>
            <person name="Aguirre-Planter E."/>
            <person name="Tenaillon M.I."/>
            <person name="Lira-Saade R."/>
            <person name="Eguiarte L.E."/>
        </authorList>
    </citation>
    <scope>NUCLEOTIDE SEQUENCE [LARGE SCALE GENOMIC DNA]</scope>
    <source>
        <strain evidence="10">JBR-2021</strain>
    </source>
</reference>
<feature type="transmembrane region" description="Helical" evidence="8">
    <location>
        <begin position="681"/>
        <end position="701"/>
    </location>
</feature>
<evidence type="ECO:0000313" key="10">
    <source>
        <dbReference type="EMBL" id="KAG6583558.1"/>
    </source>
</evidence>
<feature type="transmembrane region" description="Helical" evidence="8">
    <location>
        <begin position="1077"/>
        <end position="1097"/>
    </location>
</feature>
<proteinExistence type="inferred from homology"/>
<accession>A0AAV6MMT9</accession>
<feature type="non-terminal residue" evidence="10">
    <location>
        <position position="1"/>
    </location>
</feature>
<feature type="transmembrane region" description="Helical" evidence="8">
    <location>
        <begin position="481"/>
        <end position="503"/>
    </location>
</feature>
<dbReference type="PANTHER" id="PTHR48042">
    <property type="entry name" value="ABC TRANSPORTER G FAMILY MEMBER 11"/>
    <property type="match status" value="1"/>
</dbReference>
<feature type="transmembrane region" description="Helical" evidence="8">
    <location>
        <begin position="453"/>
        <end position="475"/>
    </location>
</feature>
<evidence type="ECO:0000256" key="4">
    <source>
        <dbReference type="ARBA" id="ARBA00022692"/>
    </source>
</evidence>
<comment type="subcellular location">
    <subcellularLocation>
        <location evidence="1">Membrane</location>
        <topology evidence="1">Multi-pass membrane protein</topology>
    </subcellularLocation>
</comment>
<dbReference type="InterPro" id="IPR003593">
    <property type="entry name" value="AAA+_ATPase"/>
</dbReference>
<evidence type="ECO:0000256" key="2">
    <source>
        <dbReference type="ARBA" id="ARBA00005814"/>
    </source>
</evidence>
<keyword evidence="3" id="KW-0813">Transport</keyword>
<keyword evidence="4 8" id="KW-0812">Transmembrane</keyword>
<feature type="transmembrane region" description="Helical" evidence="8">
    <location>
        <begin position="1244"/>
        <end position="1264"/>
    </location>
</feature>
<feature type="transmembrane region" description="Helical" evidence="8">
    <location>
        <begin position="1150"/>
        <end position="1170"/>
    </location>
</feature>
<keyword evidence="6 8" id="KW-0472">Membrane</keyword>
<dbReference type="Pfam" id="PF00005">
    <property type="entry name" value="ABC_tran"/>
    <property type="match status" value="1"/>
</dbReference>
<protein>
    <submittedName>
        <fullName evidence="10">ABC transporter G family member 3</fullName>
    </submittedName>
</protein>
<evidence type="ECO:0000256" key="6">
    <source>
        <dbReference type="ARBA" id="ARBA00023136"/>
    </source>
</evidence>
<evidence type="ECO:0000256" key="8">
    <source>
        <dbReference type="SAM" id="Phobius"/>
    </source>
</evidence>
<dbReference type="GO" id="GO:0016020">
    <property type="term" value="C:membrane"/>
    <property type="evidence" value="ECO:0007669"/>
    <property type="project" value="UniProtKB-SubCell"/>
</dbReference>
<dbReference type="GO" id="GO:0140359">
    <property type="term" value="F:ABC-type transporter activity"/>
    <property type="evidence" value="ECO:0007669"/>
    <property type="project" value="InterPro"/>
</dbReference>
<evidence type="ECO:0000256" key="5">
    <source>
        <dbReference type="ARBA" id="ARBA00022989"/>
    </source>
</evidence>
<feature type="region of interest" description="Disordered" evidence="7">
    <location>
        <begin position="1"/>
        <end position="26"/>
    </location>
</feature>
<evidence type="ECO:0000256" key="1">
    <source>
        <dbReference type="ARBA" id="ARBA00004141"/>
    </source>
</evidence>
<dbReference type="SMART" id="SM00382">
    <property type="entry name" value="AAA"/>
    <property type="match status" value="1"/>
</dbReference>
<feature type="transmembrane region" description="Helical" evidence="8">
    <location>
        <begin position="524"/>
        <end position="554"/>
    </location>
</feature>
<feature type="transmembrane region" description="Helical" evidence="8">
    <location>
        <begin position="1218"/>
        <end position="1238"/>
    </location>
</feature>
<feature type="transmembrane region" description="Helical" evidence="8">
    <location>
        <begin position="850"/>
        <end position="869"/>
    </location>
</feature>
<dbReference type="Proteomes" id="UP000685013">
    <property type="component" value="Chromosome 13"/>
</dbReference>
<dbReference type="Pfam" id="PF01061">
    <property type="entry name" value="ABC2_membrane"/>
    <property type="match status" value="1"/>
</dbReference>
<keyword evidence="5 8" id="KW-1133">Transmembrane helix</keyword>
<evidence type="ECO:0000256" key="3">
    <source>
        <dbReference type="ARBA" id="ARBA00022448"/>
    </source>
</evidence>
<feature type="transmembrane region" description="Helical" evidence="8">
    <location>
        <begin position="796"/>
        <end position="829"/>
    </location>
</feature>
<feature type="transmembrane region" description="Helical" evidence="8">
    <location>
        <begin position="1285"/>
        <end position="1309"/>
    </location>
</feature>
<feature type="domain" description="ABC transporter" evidence="9">
    <location>
        <begin position="106"/>
        <end position="348"/>
    </location>
</feature>
<feature type="transmembrane region" description="Helical" evidence="8">
    <location>
        <begin position="930"/>
        <end position="948"/>
    </location>
</feature>
<dbReference type="InterPro" id="IPR003439">
    <property type="entry name" value="ABC_transporter-like_ATP-bd"/>
</dbReference>
<dbReference type="PANTHER" id="PTHR48042:SF12">
    <property type="entry name" value="ABC TRANSPORTER G FAMILY MEMBER 3"/>
    <property type="match status" value="1"/>
</dbReference>
<feature type="transmembrane region" description="Helical" evidence="8">
    <location>
        <begin position="1117"/>
        <end position="1138"/>
    </location>
</feature>
<feature type="transmembrane region" description="Helical" evidence="8">
    <location>
        <begin position="1329"/>
        <end position="1347"/>
    </location>
</feature>
<name>A0AAV6MMT9_9ROSI</name>
<keyword evidence="11" id="KW-1185">Reference proteome</keyword>
<dbReference type="CDD" id="cd03213">
    <property type="entry name" value="ABCG_EPDR"/>
    <property type="match status" value="1"/>
</dbReference>
<dbReference type="EMBL" id="JAGKQH010000013">
    <property type="protein sequence ID" value="KAG6583558.1"/>
    <property type="molecule type" value="Genomic_DNA"/>
</dbReference>
<evidence type="ECO:0000313" key="11">
    <source>
        <dbReference type="Proteomes" id="UP000685013"/>
    </source>
</evidence>
<feature type="transmembrane region" description="Helical" evidence="8">
    <location>
        <begin position="772"/>
        <end position="790"/>
    </location>
</feature>
<organism evidence="10 11">
    <name type="scientific">Cucurbita argyrosperma subsp. sororia</name>
    <dbReference type="NCBI Taxonomy" id="37648"/>
    <lineage>
        <taxon>Eukaryota</taxon>
        <taxon>Viridiplantae</taxon>
        <taxon>Streptophyta</taxon>
        <taxon>Embryophyta</taxon>
        <taxon>Tracheophyta</taxon>
        <taxon>Spermatophyta</taxon>
        <taxon>Magnoliopsida</taxon>
        <taxon>eudicotyledons</taxon>
        <taxon>Gunneridae</taxon>
        <taxon>Pentapetalae</taxon>
        <taxon>rosids</taxon>
        <taxon>fabids</taxon>
        <taxon>Cucurbitales</taxon>
        <taxon>Cucurbitaceae</taxon>
        <taxon>Cucurbiteae</taxon>
        <taxon>Cucurbita</taxon>
    </lineage>
</organism>
<dbReference type="PROSITE" id="PS50893">
    <property type="entry name" value="ABC_TRANSPORTER_2"/>
    <property type="match status" value="1"/>
</dbReference>